<evidence type="ECO:0008006" key="3">
    <source>
        <dbReference type="Google" id="ProtNLM"/>
    </source>
</evidence>
<dbReference type="PROSITE" id="PS51257">
    <property type="entry name" value="PROKAR_LIPOPROTEIN"/>
    <property type="match status" value="1"/>
</dbReference>
<keyword evidence="1" id="KW-0732">Signal</keyword>
<evidence type="ECO:0000313" key="2">
    <source>
        <dbReference type="EMBL" id="ACN58908.1"/>
    </source>
</evidence>
<dbReference type="EMBL" id="EU408355">
    <property type="protein sequence ID" value="ACN58908.1"/>
    <property type="molecule type" value="Genomic_DNA"/>
</dbReference>
<sequence>MIMSKQLLLGLGAVLLAGCSTVAPIDHNNDALRAECNWDVTYPAVAPADASVTQLREAATRRLAALRLNAEWTLTQEGVSGDAFTDSAEDRARLQRLLSVVLPGLERYTPVFFENVRLKNIVLVKELAVGGQRRTAMPMAESDGVAYADNNAKTLCPAGMEMRVHHEFYHFIDHREFNDYYHPDPAWLALNPEGLQYGKGGATFYGKNLQDLGHVKPGLVSLYSSYGQEEDKAETFGWMMTPDYAVRLERFAQADPQLAAKVQFMREQLRKYSRQSPSSPLAPSVAR</sequence>
<feature type="signal peptide" evidence="1">
    <location>
        <begin position="1"/>
        <end position="22"/>
    </location>
</feature>
<proteinExistence type="predicted"/>
<dbReference type="AlphaFoldDB" id="C0INM2"/>
<dbReference type="Gene3D" id="3.40.390.70">
    <property type="match status" value="1"/>
</dbReference>
<protein>
    <recommendedName>
        <fullName evidence="3">Lipoprotein</fullName>
    </recommendedName>
</protein>
<reference evidence="2" key="1">
    <citation type="journal article" date="2009" name="ISME J.">
        <title>Functional metagenomics reveals diverse beta-lactamases in a remote Alaskan soil.</title>
        <authorList>
            <person name="Allen H.K."/>
            <person name="Moe L.A."/>
            <person name="Rodbumrer J."/>
            <person name="Gaarder A."/>
            <person name="Handelsman J."/>
        </authorList>
    </citation>
    <scope>NUCLEOTIDE SEQUENCE</scope>
</reference>
<evidence type="ECO:0000256" key="1">
    <source>
        <dbReference type="SAM" id="SignalP"/>
    </source>
</evidence>
<organism evidence="2">
    <name type="scientific">uncultured bacterium BLR18</name>
    <dbReference type="NCBI Taxonomy" id="506518"/>
    <lineage>
        <taxon>Bacteria</taxon>
        <taxon>environmental samples</taxon>
    </lineage>
</organism>
<accession>C0INM2</accession>
<gene>
    <name evidence="2" type="ORF">AKSOIL_0293</name>
</gene>
<name>C0INM2_9BACT</name>
<feature type="chain" id="PRO_5002897049" description="Lipoprotein" evidence="1">
    <location>
        <begin position="23"/>
        <end position="287"/>
    </location>
</feature>